<sequence length="145" mass="17152">MRRTPLTKKRTPRRLAIAPADRTEVRYGNWHTSARGQFTCNTGRGRFSERLERTVELSDSESRPRVWRAYAMVPMVPADVRPTKGQLRDWFILWEVEEWYEKPKCMVPPTDPFLLKHVVGEFYAVLAEWDLTELEKAVMSELRNR</sequence>
<accession>A0A5C5W8X3</accession>
<evidence type="ECO:0000313" key="2">
    <source>
        <dbReference type="Proteomes" id="UP000317243"/>
    </source>
</evidence>
<reference evidence="1 2" key="1">
    <citation type="submission" date="2019-02" db="EMBL/GenBank/DDBJ databases">
        <title>Deep-cultivation of Planctomycetes and their phenomic and genomic characterization uncovers novel biology.</title>
        <authorList>
            <person name="Wiegand S."/>
            <person name="Jogler M."/>
            <person name="Boedeker C."/>
            <person name="Pinto D."/>
            <person name="Vollmers J."/>
            <person name="Rivas-Marin E."/>
            <person name="Kohn T."/>
            <person name="Peeters S.H."/>
            <person name="Heuer A."/>
            <person name="Rast P."/>
            <person name="Oberbeckmann S."/>
            <person name="Bunk B."/>
            <person name="Jeske O."/>
            <person name="Meyerdierks A."/>
            <person name="Storesund J.E."/>
            <person name="Kallscheuer N."/>
            <person name="Luecker S."/>
            <person name="Lage O.M."/>
            <person name="Pohl T."/>
            <person name="Merkel B.J."/>
            <person name="Hornburger P."/>
            <person name="Mueller R.-W."/>
            <person name="Bruemmer F."/>
            <person name="Labrenz M."/>
            <person name="Spormann A.M."/>
            <person name="Op Den Camp H."/>
            <person name="Overmann J."/>
            <person name="Amann R."/>
            <person name="Jetten M.S.M."/>
            <person name="Mascher T."/>
            <person name="Medema M.H."/>
            <person name="Devos D.P."/>
            <person name="Kaster A.-K."/>
            <person name="Ovreas L."/>
            <person name="Rohde M."/>
            <person name="Galperin M.Y."/>
            <person name="Jogler C."/>
        </authorList>
    </citation>
    <scope>NUCLEOTIDE SEQUENCE [LARGE SCALE GENOMIC DNA]</scope>
    <source>
        <strain evidence="1 2">KOR42</strain>
    </source>
</reference>
<comment type="caution">
    <text evidence="1">The sequence shown here is derived from an EMBL/GenBank/DDBJ whole genome shotgun (WGS) entry which is preliminary data.</text>
</comment>
<dbReference type="Proteomes" id="UP000317243">
    <property type="component" value="Unassembled WGS sequence"/>
</dbReference>
<dbReference type="AlphaFoldDB" id="A0A5C5W8X3"/>
<gene>
    <name evidence="1" type="ORF">KOR42_41760</name>
</gene>
<proteinExistence type="predicted"/>
<name>A0A5C5W8X3_9PLAN</name>
<keyword evidence="2" id="KW-1185">Reference proteome</keyword>
<dbReference type="RefSeq" id="WP_146511564.1">
    <property type="nucleotide sequence ID" value="NZ_SIHI01000024.1"/>
</dbReference>
<dbReference type="EMBL" id="SIHI01000024">
    <property type="protein sequence ID" value="TWT47064.1"/>
    <property type="molecule type" value="Genomic_DNA"/>
</dbReference>
<evidence type="ECO:0000313" key="1">
    <source>
        <dbReference type="EMBL" id="TWT47064.1"/>
    </source>
</evidence>
<dbReference type="OrthoDB" id="285256at2"/>
<protein>
    <submittedName>
        <fullName evidence="1">Uncharacterized protein</fullName>
    </submittedName>
</protein>
<organism evidence="1 2">
    <name type="scientific">Thalassoglobus neptunius</name>
    <dbReference type="NCBI Taxonomy" id="1938619"/>
    <lineage>
        <taxon>Bacteria</taxon>
        <taxon>Pseudomonadati</taxon>
        <taxon>Planctomycetota</taxon>
        <taxon>Planctomycetia</taxon>
        <taxon>Planctomycetales</taxon>
        <taxon>Planctomycetaceae</taxon>
        <taxon>Thalassoglobus</taxon>
    </lineage>
</organism>